<keyword evidence="6 8" id="KW-0472">Membrane</keyword>
<dbReference type="GO" id="GO:0005351">
    <property type="term" value="F:carbohydrate:proton symporter activity"/>
    <property type="evidence" value="ECO:0007669"/>
    <property type="project" value="TreeGrafter"/>
</dbReference>
<dbReference type="OrthoDB" id="508119at2759"/>
<dbReference type="GO" id="GO:0016020">
    <property type="term" value="C:membrane"/>
    <property type="evidence" value="ECO:0007669"/>
    <property type="project" value="UniProtKB-SubCell"/>
</dbReference>
<feature type="transmembrane region" description="Helical" evidence="8">
    <location>
        <begin position="396"/>
        <end position="419"/>
    </location>
</feature>
<dbReference type="NCBIfam" id="TIGR00879">
    <property type="entry name" value="SP"/>
    <property type="match status" value="1"/>
</dbReference>
<feature type="transmembrane region" description="Helical" evidence="8">
    <location>
        <begin position="328"/>
        <end position="350"/>
    </location>
</feature>
<dbReference type="PANTHER" id="PTHR48022:SF21">
    <property type="entry name" value="QUINATE TRANSPORTER, PUTATIVE (AFU_ORTHOLOGUE AFUA_6G06960)-RELATED"/>
    <property type="match status" value="1"/>
</dbReference>
<dbReference type="InterPro" id="IPR036259">
    <property type="entry name" value="MFS_trans_sf"/>
</dbReference>
<evidence type="ECO:0000256" key="4">
    <source>
        <dbReference type="ARBA" id="ARBA00022692"/>
    </source>
</evidence>
<dbReference type="GeneID" id="31010841"/>
<dbReference type="Proteomes" id="UP000183809">
    <property type="component" value="Unassembled WGS sequence"/>
</dbReference>
<dbReference type="FunFam" id="1.20.1250.20:FF:000026">
    <property type="entry name" value="MFS quinate transporter QutD"/>
    <property type="match status" value="1"/>
</dbReference>
<dbReference type="InterPro" id="IPR005828">
    <property type="entry name" value="MFS_sugar_transport-like"/>
</dbReference>
<dbReference type="EMBL" id="MNUE01000120">
    <property type="protein sequence ID" value="OJD28686.1"/>
    <property type="molecule type" value="Genomic_DNA"/>
</dbReference>
<dbReference type="InterPro" id="IPR050360">
    <property type="entry name" value="MFS_Sugar_Transporters"/>
</dbReference>
<reference evidence="10 11" key="1">
    <citation type="submission" date="2016-10" db="EMBL/GenBank/DDBJ databases">
        <title>Proteomics and genomics reveal pathogen-plant mechanisms compatible with a hemibiotrophic lifestyle of Diplodia corticola.</title>
        <authorList>
            <person name="Fernandes I."/>
            <person name="De Jonge R."/>
            <person name="Van De Peer Y."/>
            <person name="Devreese B."/>
            <person name="Alves A."/>
            <person name="Esteves A.C."/>
        </authorList>
    </citation>
    <scope>NUCLEOTIDE SEQUENCE [LARGE SCALE GENOMIC DNA]</scope>
    <source>
        <strain evidence="10 11">CBS 112549</strain>
    </source>
</reference>
<evidence type="ECO:0000256" key="3">
    <source>
        <dbReference type="ARBA" id="ARBA00022448"/>
    </source>
</evidence>
<keyword evidence="11" id="KW-1185">Reference proteome</keyword>
<accession>A0A1J9QIK5</accession>
<keyword evidence="3 7" id="KW-0813">Transport</keyword>
<feature type="transmembrane region" description="Helical" evidence="8">
    <location>
        <begin position="431"/>
        <end position="452"/>
    </location>
</feature>
<evidence type="ECO:0000313" key="10">
    <source>
        <dbReference type="EMBL" id="OJD28686.1"/>
    </source>
</evidence>
<evidence type="ECO:0000256" key="2">
    <source>
        <dbReference type="ARBA" id="ARBA00010992"/>
    </source>
</evidence>
<evidence type="ECO:0000256" key="8">
    <source>
        <dbReference type="SAM" id="Phobius"/>
    </source>
</evidence>
<feature type="transmembrane region" description="Helical" evidence="8">
    <location>
        <begin position="162"/>
        <end position="184"/>
    </location>
</feature>
<comment type="subcellular location">
    <subcellularLocation>
        <location evidence="1">Membrane</location>
        <topology evidence="1">Multi-pass membrane protein</topology>
    </subcellularLocation>
</comment>
<dbReference type="PRINTS" id="PR00171">
    <property type="entry name" value="SUGRTRNSPORT"/>
</dbReference>
<feature type="transmembrane region" description="Helical" evidence="8">
    <location>
        <begin position="133"/>
        <end position="150"/>
    </location>
</feature>
<evidence type="ECO:0000256" key="6">
    <source>
        <dbReference type="ARBA" id="ARBA00023136"/>
    </source>
</evidence>
<dbReference type="RefSeq" id="XP_020124946.1">
    <property type="nucleotide sequence ID" value="XM_020270582.1"/>
</dbReference>
<evidence type="ECO:0000256" key="1">
    <source>
        <dbReference type="ARBA" id="ARBA00004141"/>
    </source>
</evidence>
<dbReference type="SUPFAM" id="SSF103473">
    <property type="entry name" value="MFS general substrate transporter"/>
    <property type="match status" value="1"/>
</dbReference>
<evidence type="ECO:0000259" key="9">
    <source>
        <dbReference type="PROSITE" id="PS50850"/>
    </source>
</evidence>
<sequence>MKNPLSNNPFAVKEDTGTAAPRQIYGWRIYLVAISAAWASAMYGYDSAFIGGTLELPSFKAAYGLADEASSTSLDSNIVSTFQAGAFFGAIGAFFIAESFGRKMVILVSGLVFTVGVVLQMVGILGALYGGRVLTGLGVGASSMIIPIYISECAPAAIRGRLVGMFEIMLQVALVFGFWVNYGVQQNISGDTDTQWRIPVGIQFVPAGFLLLSMPWVPESPRWLVSRGRSEKALTALAWIRNLPQDDDYVLSELADFQTAVNHEIESTGGNRSVLAIFRELAQSGVRNRAALGMIMMLCQNLTGINAINYYSPTILESLGYSGTSVNLLATGVYGIVKMVTTLIFMLFCVDRIGRRPALLVGAVGAGVAMFYLAGYSKMSGSFTSDSVPRDSGANAALAMIYVYAIFYGFSWNGIPWVVCSEIMPTRVRTASMMLSVCTQWLSQFVVVYSLPYMVANITYGTFLFFGACTVLAFVFAYLFVPETKGVALEDMDLMFGEGAPLLAHNARKRYETAHEAGITAVGLERADEDKQGREFVEKV</sequence>
<comment type="similarity">
    <text evidence="2 7">Belongs to the major facilitator superfamily. Sugar transporter (TC 2.A.1.1) family.</text>
</comment>
<dbReference type="InterPro" id="IPR003663">
    <property type="entry name" value="Sugar/inositol_transpt"/>
</dbReference>
<comment type="caution">
    <text evidence="10">The sequence shown here is derived from an EMBL/GenBank/DDBJ whole genome shotgun (WGS) entry which is preliminary data.</text>
</comment>
<evidence type="ECO:0000256" key="5">
    <source>
        <dbReference type="ARBA" id="ARBA00022989"/>
    </source>
</evidence>
<evidence type="ECO:0000256" key="7">
    <source>
        <dbReference type="RuleBase" id="RU003346"/>
    </source>
</evidence>
<evidence type="ECO:0000313" key="11">
    <source>
        <dbReference type="Proteomes" id="UP000183809"/>
    </source>
</evidence>
<feature type="transmembrane region" description="Helical" evidence="8">
    <location>
        <begin position="196"/>
        <end position="217"/>
    </location>
</feature>
<keyword evidence="4 8" id="KW-0812">Transmembrane</keyword>
<feature type="transmembrane region" description="Helical" evidence="8">
    <location>
        <begin position="458"/>
        <end position="481"/>
    </location>
</feature>
<dbReference type="PROSITE" id="PS00216">
    <property type="entry name" value="SUGAR_TRANSPORT_1"/>
    <property type="match status" value="2"/>
</dbReference>
<feature type="transmembrane region" description="Helical" evidence="8">
    <location>
        <begin position="27"/>
        <end position="45"/>
    </location>
</feature>
<feature type="transmembrane region" description="Helical" evidence="8">
    <location>
        <begin position="357"/>
        <end position="376"/>
    </location>
</feature>
<dbReference type="PROSITE" id="PS00217">
    <property type="entry name" value="SUGAR_TRANSPORT_2"/>
    <property type="match status" value="1"/>
</dbReference>
<dbReference type="InterPro" id="IPR005829">
    <property type="entry name" value="Sugar_transporter_CS"/>
</dbReference>
<dbReference type="AlphaFoldDB" id="A0A1J9QIK5"/>
<feature type="transmembrane region" description="Helical" evidence="8">
    <location>
        <begin position="78"/>
        <end position="97"/>
    </location>
</feature>
<dbReference type="Pfam" id="PF00083">
    <property type="entry name" value="Sugar_tr"/>
    <property type="match status" value="1"/>
</dbReference>
<feature type="domain" description="Major facilitator superfamily (MFS) profile" evidence="9">
    <location>
        <begin position="32"/>
        <end position="485"/>
    </location>
</feature>
<dbReference type="PANTHER" id="PTHR48022">
    <property type="entry name" value="PLASTIDIC GLUCOSE TRANSPORTER 4"/>
    <property type="match status" value="1"/>
</dbReference>
<dbReference type="Gene3D" id="1.20.1250.20">
    <property type="entry name" value="MFS general substrate transporter like domains"/>
    <property type="match status" value="1"/>
</dbReference>
<keyword evidence="5 8" id="KW-1133">Transmembrane helix</keyword>
<dbReference type="PROSITE" id="PS50850">
    <property type="entry name" value="MFS"/>
    <property type="match status" value="1"/>
</dbReference>
<gene>
    <name evidence="10" type="ORF">BKCO1_1200004</name>
</gene>
<protein>
    <submittedName>
        <fullName evidence="10">Mfs quinate transporter</fullName>
    </submittedName>
</protein>
<dbReference type="InterPro" id="IPR020846">
    <property type="entry name" value="MFS_dom"/>
</dbReference>
<name>A0A1J9QIK5_9PEZI</name>
<organism evidence="10 11">
    <name type="scientific">Diplodia corticola</name>
    <dbReference type="NCBI Taxonomy" id="236234"/>
    <lineage>
        <taxon>Eukaryota</taxon>
        <taxon>Fungi</taxon>
        <taxon>Dikarya</taxon>
        <taxon>Ascomycota</taxon>
        <taxon>Pezizomycotina</taxon>
        <taxon>Dothideomycetes</taxon>
        <taxon>Dothideomycetes incertae sedis</taxon>
        <taxon>Botryosphaeriales</taxon>
        <taxon>Botryosphaeriaceae</taxon>
        <taxon>Diplodia</taxon>
    </lineage>
</organism>
<feature type="transmembrane region" description="Helical" evidence="8">
    <location>
        <begin position="290"/>
        <end position="308"/>
    </location>
</feature>
<proteinExistence type="inferred from homology"/>
<feature type="transmembrane region" description="Helical" evidence="8">
    <location>
        <begin position="104"/>
        <end position="127"/>
    </location>
</feature>